<dbReference type="RefSeq" id="WP_379313440.1">
    <property type="nucleotide sequence ID" value="NZ_JBHUKY010000064.1"/>
</dbReference>
<evidence type="ECO:0000313" key="2">
    <source>
        <dbReference type="EMBL" id="MFD2413376.1"/>
    </source>
</evidence>
<feature type="domain" description="Conserved hypothetical protein CHP02679 N terminus" evidence="1">
    <location>
        <begin position="35"/>
        <end position="114"/>
    </location>
</feature>
<protein>
    <submittedName>
        <fullName evidence="2">TIGR02679 domain-containing protein</fullName>
    </submittedName>
</protein>
<dbReference type="InterPro" id="IPR024466">
    <property type="entry name" value="CHP02679_N"/>
</dbReference>
<name>A0ABW5FL05_9BACL</name>
<comment type="caution">
    <text evidence="2">The sequence shown here is derived from an EMBL/GenBank/DDBJ whole genome shotgun (WGS) entry which is preliminary data.</text>
</comment>
<sequence length="550" mass="64348">MQDNWKLIEIFRRRGGFSRLFDLYRKKFESYGAFGTVKMLHTKEEEKTLRGFLGVRYKGTRFPAADFEKAAIEAGYSISLLELLELYYGRQLFTKREQKELKLSAWENLFVRVVLTVGDRTYHFPGQFEINNRENVYDCYRVNKLGPLFHYIRSLYIASMMRRNGDELSGPDRIRQYRSAGCSFEFEADSSLNVYLPDKYTYPKVPIEKSIDIADIDYSELVAITGLTNYNLLNNKWFDSFVLEQSIADKYNFDIEIIMKAFDNPLIHADTVNIFNKIMMCSTPLNLGDKDLVAFVENNRIMRIVQLDQAIGRDFAVASDFIAVIPHKNRDGKHAKINIAKVSKFVDGLLATGDTVQRLYKPVKLPIVKMIDQFDFKLKRILTVHQDEIETLRQYLKKIDVSNKMFFAKDLNNRLYGYSTSCSVCNYQSNILNAFQVKSKMYQKYNLTFYLCAYFEAEGWSISKVRFRDAQKEYTISMEDWITSIAELNRIKAHMLKCEIEIIKKSTYKAFSFDNYEDDSQKAEFELHRIVLTPLMAVKWFEDNRRIVGG</sequence>
<evidence type="ECO:0000313" key="3">
    <source>
        <dbReference type="Proteomes" id="UP001597448"/>
    </source>
</evidence>
<proteinExistence type="predicted"/>
<accession>A0ABW5FL05</accession>
<reference evidence="3" key="1">
    <citation type="journal article" date="2019" name="Int. J. Syst. Evol. Microbiol.">
        <title>The Global Catalogue of Microorganisms (GCM) 10K type strain sequencing project: providing services to taxonomists for standard genome sequencing and annotation.</title>
        <authorList>
            <consortium name="The Broad Institute Genomics Platform"/>
            <consortium name="The Broad Institute Genome Sequencing Center for Infectious Disease"/>
            <person name="Wu L."/>
            <person name="Ma J."/>
        </authorList>
    </citation>
    <scope>NUCLEOTIDE SEQUENCE [LARGE SCALE GENOMIC DNA]</scope>
    <source>
        <strain evidence="3">CCM 8725</strain>
    </source>
</reference>
<keyword evidence="3" id="KW-1185">Reference proteome</keyword>
<dbReference type="Pfam" id="PF11796">
    <property type="entry name" value="DUF3323"/>
    <property type="match status" value="1"/>
</dbReference>
<evidence type="ECO:0000259" key="1">
    <source>
        <dbReference type="Pfam" id="PF11796"/>
    </source>
</evidence>
<dbReference type="EMBL" id="JBHUKY010000064">
    <property type="protein sequence ID" value="MFD2413376.1"/>
    <property type="molecule type" value="Genomic_DNA"/>
</dbReference>
<gene>
    <name evidence="2" type="ORF">ACFSX3_26180</name>
</gene>
<organism evidence="2 3">
    <name type="scientific">Paenibacillus rhizoplanae</name>
    <dbReference type="NCBI Taxonomy" id="1917181"/>
    <lineage>
        <taxon>Bacteria</taxon>
        <taxon>Bacillati</taxon>
        <taxon>Bacillota</taxon>
        <taxon>Bacilli</taxon>
        <taxon>Bacillales</taxon>
        <taxon>Paenibacillaceae</taxon>
        <taxon>Paenibacillus</taxon>
    </lineage>
</organism>
<dbReference type="Proteomes" id="UP001597448">
    <property type="component" value="Unassembled WGS sequence"/>
</dbReference>